<dbReference type="PROSITE" id="PS00688">
    <property type="entry name" value="SIGMA54_INTERACT_3"/>
    <property type="match status" value="1"/>
</dbReference>
<organism evidence="7 8">
    <name type="scientific">Thalassotalea mangrovi</name>
    <dbReference type="NCBI Taxonomy" id="2572245"/>
    <lineage>
        <taxon>Bacteria</taxon>
        <taxon>Pseudomonadati</taxon>
        <taxon>Pseudomonadota</taxon>
        <taxon>Gammaproteobacteria</taxon>
        <taxon>Alteromonadales</taxon>
        <taxon>Colwelliaceae</taxon>
        <taxon>Thalassotalea</taxon>
    </lineage>
</organism>
<dbReference type="InterPro" id="IPR058031">
    <property type="entry name" value="AAA_lid_NorR"/>
</dbReference>
<dbReference type="SUPFAM" id="SSF52540">
    <property type="entry name" value="P-loop containing nucleoside triphosphate hydrolases"/>
    <property type="match status" value="1"/>
</dbReference>
<dbReference type="InterPro" id="IPR027417">
    <property type="entry name" value="P-loop_NTPase"/>
</dbReference>
<dbReference type="EMBL" id="SWDB01000041">
    <property type="protein sequence ID" value="TKB43204.1"/>
    <property type="molecule type" value="Genomic_DNA"/>
</dbReference>
<dbReference type="AlphaFoldDB" id="A0A4U1B1K8"/>
<feature type="domain" description="Sigma-54 factor interaction" evidence="6">
    <location>
        <begin position="172"/>
        <end position="398"/>
    </location>
</feature>
<dbReference type="PROSITE" id="PS50045">
    <property type="entry name" value="SIGMA54_INTERACT_4"/>
    <property type="match status" value="1"/>
</dbReference>
<dbReference type="Gene3D" id="3.40.50.300">
    <property type="entry name" value="P-loop containing nucleotide triphosphate hydrolases"/>
    <property type="match status" value="1"/>
</dbReference>
<keyword evidence="8" id="KW-1185">Reference proteome</keyword>
<evidence type="ECO:0000313" key="8">
    <source>
        <dbReference type="Proteomes" id="UP000307999"/>
    </source>
</evidence>
<evidence type="ECO:0000256" key="1">
    <source>
        <dbReference type="ARBA" id="ARBA00022741"/>
    </source>
</evidence>
<dbReference type="InterPro" id="IPR025944">
    <property type="entry name" value="Sigma_54_int_dom_CS"/>
</dbReference>
<keyword evidence="4" id="KW-0804">Transcription</keyword>
<dbReference type="PANTHER" id="PTHR32071">
    <property type="entry name" value="TRANSCRIPTIONAL REGULATORY PROTEIN"/>
    <property type="match status" value="1"/>
</dbReference>
<evidence type="ECO:0000256" key="2">
    <source>
        <dbReference type="ARBA" id="ARBA00022840"/>
    </source>
</evidence>
<dbReference type="InterPro" id="IPR002078">
    <property type="entry name" value="Sigma_54_int"/>
</dbReference>
<evidence type="ECO:0000259" key="6">
    <source>
        <dbReference type="PROSITE" id="PS50045"/>
    </source>
</evidence>
<dbReference type="GO" id="GO:0006355">
    <property type="term" value="P:regulation of DNA-templated transcription"/>
    <property type="evidence" value="ECO:0007669"/>
    <property type="project" value="InterPro"/>
</dbReference>
<dbReference type="Gene3D" id="1.10.8.60">
    <property type="match status" value="1"/>
</dbReference>
<evidence type="ECO:0000256" key="3">
    <source>
        <dbReference type="ARBA" id="ARBA00023015"/>
    </source>
</evidence>
<evidence type="ECO:0000256" key="4">
    <source>
        <dbReference type="ARBA" id="ARBA00023163"/>
    </source>
</evidence>
<dbReference type="GO" id="GO:0043565">
    <property type="term" value="F:sequence-specific DNA binding"/>
    <property type="evidence" value="ECO:0007669"/>
    <property type="project" value="InterPro"/>
</dbReference>
<dbReference type="Gene3D" id="1.10.10.60">
    <property type="entry name" value="Homeodomain-like"/>
    <property type="match status" value="1"/>
</dbReference>
<keyword evidence="2" id="KW-0067">ATP-binding</keyword>
<dbReference type="FunFam" id="3.40.50.300:FF:000006">
    <property type="entry name" value="DNA-binding transcriptional regulator NtrC"/>
    <property type="match status" value="1"/>
</dbReference>
<dbReference type="InterPro" id="IPR002197">
    <property type="entry name" value="HTH_Fis"/>
</dbReference>
<gene>
    <name evidence="7" type="ORF">E8M12_15740</name>
</gene>
<dbReference type="InterPro" id="IPR009057">
    <property type="entry name" value="Homeodomain-like_sf"/>
</dbReference>
<dbReference type="PANTHER" id="PTHR32071:SF120">
    <property type="entry name" value="TRANSCRIPTIONAL REGULATOR-RELATED"/>
    <property type="match status" value="1"/>
</dbReference>
<sequence length="467" mass="52808">MLKGKSSSRLYPTGLINSSIWISMKCRDSNSILKRTVLVIGPPEYREKIEPELSNWRCLNCEINQVEQASALIQQFAIRVMLVILENQSHQQIFSSLDYLHGHHPEVKHIALINDSHLQKAQLLFPRFFHDYHHFPVDSSRLEHTLGHAYGLANIAQSRPRTSEHDSPLNELVGDSFAMQQFRQKIQLVAQSSACVLLLGETGTGKDLAAQTIHKLSERSNGPFININCAAFPEHLIQSELFGHEKGSFTGAVCQHKGKIEQAHGGTLFLNEIGELPLQLQAVLLKFLDDKIVERIGANSSFQVDCRIIAATHNNLESAVSEGKFREDLYHRLNILQLESPPLRDRENDAFIIAQSHLGKFSGDTDRILCDEFIAKIKHYHWPGNIRELLNYIERAQILGTDELPNDRKEKSNSGAQRNCKKPSELQEAEIVRAIEDSKHNLSEAAKSLNISRTSLYRIIEKSNLKV</sequence>
<dbReference type="SUPFAM" id="SSF46689">
    <property type="entry name" value="Homeodomain-like"/>
    <property type="match status" value="1"/>
</dbReference>
<evidence type="ECO:0000313" key="7">
    <source>
        <dbReference type="EMBL" id="TKB43204.1"/>
    </source>
</evidence>
<dbReference type="RefSeq" id="WP_169303163.1">
    <property type="nucleotide sequence ID" value="NZ_SWDB01000041.1"/>
</dbReference>
<proteinExistence type="predicted"/>
<dbReference type="InterPro" id="IPR003593">
    <property type="entry name" value="AAA+_ATPase"/>
</dbReference>
<feature type="region of interest" description="Disordered" evidence="5">
    <location>
        <begin position="404"/>
        <end position="425"/>
    </location>
</feature>
<reference evidence="7 8" key="1">
    <citation type="submission" date="2019-04" db="EMBL/GenBank/DDBJ databases">
        <title>Thalassotalea guangxiensis sp. nov., isolated from sediment of the coastal wetland.</title>
        <authorList>
            <person name="Zheng S."/>
            <person name="Zhang D."/>
        </authorList>
    </citation>
    <scope>NUCLEOTIDE SEQUENCE [LARGE SCALE GENOMIC DNA]</scope>
    <source>
        <strain evidence="7 8">ZS-4</strain>
    </source>
</reference>
<dbReference type="Pfam" id="PF20161">
    <property type="entry name" value="VpsR"/>
    <property type="match status" value="1"/>
</dbReference>
<dbReference type="SMART" id="SM00382">
    <property type="entry name" value="AAA"/>
    <property type="match status" value="1"/>
</dbReference>
<dbReference type="GO" id="GO:0005524">
    <property type="term" value="F:ATP binding"/>
    <property type="evidence" value="ECO:0007669"/>
    <property type="project" value="UniProtKB-KW"/>
</dbReference>
<dbReference type="InterPro" id="IPR045343">
    <property type="entry name" value="VpsR"/>
</dbReference>
<dbReference type="Pfam" id="PF25601">
    <property type="entry name" value="AAA_lid_14"/>
    <property type="match status" value="1"/>
</dbReference>
<evidence type="ECO:0000256" key="5">
    <source>
        <dbReference type="SAM" id="MobiDB-lite"/>
    </source>
</evidence>
<keyword evidence="1" id="KW-0547">Nucleotide-binding</keyword>
<dbReference type="Pfam" id="PF00158">
    <property type="entry name" value="Sigma54_activat"/>
    <property type="match status" value="1"/>
</dbReference>
<dbReference type="Proteomes" id="UP000307999">
    <property type="component" value="Unassembled WGS sequence"/>
</dbReference>
<protein>
    <submittedName>
        <fullName evidence="7">Sigma-54-dependent Fis family transcriptional regulator</fullName>
    </submittedName>
</protein>
<accession>A0A4U1B1K8</accession>
<keyword evidence="3" id="KW-0805">Transcription regulation</keyword>
<dbReference type="Pfam" id="PF02954">
    <property type="entry name" value="HTH_8"/>
    <property type="match status" value="1"/>
</dbReference>
<dbReference type="CDD" id="cd00009">
    <property type="entry name" value="AAA"/>
    <property type="match status" value="1"/>
</dbReference>
<comment type="caution">
    <text evidence="7">The sequence shown here is derived from an EMBL/GenBank/DDBJ whole genome shotgun (WGS) entry which is preliminary data.</text>
</comment>
<name>A0A4U1B1K8_9GAMM</name>